<keyword evidence="4" id="KW-1185">Reference proteome</keyword>
<feature type="transmembrane region" description="Helical" evidence="2">
    <location>
        <begin position="379"/>
        <end position="401"/>
    </location>
</feature>
<evidence type="ECO:0008006" key="5">
    <source>
        <dbReference type="Google" id="ProtNLM"/>
    </source>
</evidence>
<feature type="transmembrane region" description="Helical" evidence="2">
    <location>
        <begin position="137"/>
        <end position="156"/>
    </location>
</feature>
<feature type="transmembrane region" description="Helical" evidence="2">
    <location>
        <begin position="348"/>
        <end position="367"/>
    </location>
</feature>
<dbReference type="EMBL" id="LQPQ01000001">
    <property type="protein sequence ID" value="ORW87855.1"/>
    <property type="molecule type" value="Genomic_DNA"/>
</dbReference>
<comment type="caution">
    <text evidence="3">The sequence shown here is derived from an EMBL/GenBank/DDBJ whole genome shotgun (WGS) entry which is preliminary data.</text>
</comment>
<evidence type="ECO:0000313" key="4">
    <source>
        <dbReference type="Proteomes" id="UP000193087"/>
    </source>
</evidence>
<keyword evidence="2" id="KW-1133">Transmembrane helix</keyword>
<evidence type="ECO:0000256" key="2">
    <source>
        <dbReference type="SAM" id="Phobius"/>
    </source>
</evidence>
<feature type="compositionally biased region" description="Low complexity" evidence="1">
    <location>
        <begin position="559"/>
        <end position="615"/>
    </location>
</feature>
<dbReference type="STRING" id="486698.AWC22_00060"/>
<feature type="compositionally biased region" description="Polar residues" evidence="1">
    <location>
        <begin position="488"/>
        <end position="498"/>
    </location>
</feature>
<reference evidence="3 4" key="1">
    <citation type="submission" date="2016-01" db="EMBL/GenBank/DDBJ databases">
        <title>The new phylogeny of the genus Mycobacterium.</title>
        <authorList>
            <person name="Tarcisio F."/>
            <person name="Conor M."/>
            <person name="Antonella G."/>
            <person name="Elisabetta G."/>
            <person name="Giulia F.S."/>
            <person name="Sara T."/>
            <person name="Anna F."/>
            <person name="Clotilde B."/>
            <person name="Roberto B."/>
            <person name="Veronica D.S."/>
            <person name="Fabio R."/>
            <person name="Monica P."/>
            <person name="Olivier J."/>
            <person name="Enrico T."/>
            <person name="Nicola S."/>
        </authorList>
    </citation>
    <scope>NUCLEOTIDE SEQUENCE [LARGE SCALE GENOMIC DNA]</scope>
    <source>
        <strain evidence="3 4">DSM 45176</strain>
    </source>
</reference>
<feature type="compositionally biased region" description="Low complexity" evidence="1">
    <location>
        <begin position="624"/>
        <end position="633"/>
    </location>
</feature>
<keyword evidence="2" id="KW-0812">Transmembrane</keyword>
<dbReference type="AlphaFoldDB" id="A0A1X2DI09"/>
<feature type="compositionally biased region" description="Gly residues" evidence="1">
    <location>
        <begin position="537"/>
        <end position="546"/>
    </location>
</feature>
<dbReference type="GeneID" id="93497844"/>
<organism evidence="3 4">
    <name type="scientific">Mycobacterium riyadhense</name>
    <dbReference type="NCBI Taxonomy" id="486698"/>
    <lineage>
        <taxon>Bacteria</taxon>
        <taxon>Bacillati</taxon>
        <taxon>Actinomycetota</taxon>
        <taxon>Actinomycetes</taxon>
        <taxon>Mycobacteriales</taxon>
        <taxon>Mycobacteriaceae</taxon>
        <taxon>Mycobacterium</taxon>
    </lineage>
</organism>
<feature type="transmembrane region" description="Helical" evidence="2">
    <location>
        <begin position="186"/>
        <end position="204"/>
    </location>
</feature>
<evidence type="ECO:0000256" key="1">
    <source>
        <dbReference type="SAM" id="MobiDB-lite"/>
    </source>
</evidence>
<protein>
    <recommendedName>
        <fullName evidence="5">TrbL/VirB6 plasmid conjugal transfer protein</fullName>
    </recommendedName>
</protein>
<dbReference type="Proteomes" id="UP000193087">
    <property type="component" value="Unassembled WGS sequence"/>
</dbReference>
<dbReference type="RefSeq" id="WP_085248181.1">
    <property type="nucleotide sequence ID" value="NZ_JACKSL010000158.1"/>
</dbReference>
<feature type="transmembrane region" description="Helical" evidence="2">
    <location>
        <begin position="162"/>
        <end position="179"/>
    </location>
</feature>
<accession>A0A1X2DI09</accession>
<gene>
    <name evidence="3" type="ORF">AWC22_00060</name>
</gene>
<name>A0A1X2DI09_9MYCO</name>
<feature type="transmembrane region" description="Helical" evidence="2">
    <location>
        <begin position="108"/>
        <end position="130"/>
    </location>
</feature>
<keyword evidence="2" id="KW-0472">Membrane</keyword>
<feature type="transmembrane region" description="Helical" evidence="2">
    <location>
        <begin position="312"/>
        <end position="336"/>
    </location>
</feature>
<proteinExistence type="predicted"/>
<evidence type="ECO:0000313" key="3">
    <source>
        <dbReference type="EMBL" id="ORW87855.1"/>
    </source>
</evidence>
<feature type="region of interest" description="Disordered" evidence="1">
    <location>
        <begin position="485"/>
        <end position="675"/>
    </location>
</feature>
<sequence>MTRDLLAAWMYTHPRLRRVWVMFQLLWGGSLLAVLTAPRAAADSITTSLSFTGLHDTYGLPIGSLFVSVLPIDEVIGAQGHPQFGVSPQTWTPALVDALTTTLTYSQLAGWLGLECAFFLCVCAIGIWFIKFALGAIWLGWLAAVASPIVANIQALVARLHLVAGGITVSLVAGGILCLTVGYGTGMGVIAGGLLVALLMWTLLGDPAGDLVSDNGLLGMGRSLGFTLSQGVIHNGPIAAGGTSAQLDTLTSWLCDVLTRDIIELISFGQVVDDIPGCAELFNRAILSGITSAPAQAMKSCAPSAYAHSQQLSAVTVGLFALVIFLTMVVLAALDYIGCEAFRIGFKAFWNVLVIVPAAALALFPGPTRRFAKKAATRMLVHAAEMIAATGGLGILVILMAQATRGTLAGMIGMTNPFPKLLVMLLISVFGALGFRHMLRAFGDAGIPGPIRMSRAALNTAWRTGRTLEGIDYTGRKMNDVRSRLANRDSQQPGQGQAETGGVSQKAPGRKPHPPTSTGRPPSGRAGNAPTRPGPSGPGRGPGSSGGSTFAGNPPGRTASPAHAGAAAPAANNGPRPLAAGGRAAVAETARSAAAVAAPELEVPAAAAGALARRMGASRHRHPAAAQHSQSAANGAPGRSGARPDPSNGQSAARRPDRTPPTPPGRTPPRPDRHE</sequence>
<feature type="compositionally biased region" description="Pro residues" evidence="1">
    <location>
        <begin position="659"/>
        <end position="668"/>
    </location>
</feature>
<dbReference type="OrthoDB" id="4493164at2"/>